<dbReference type="Pfam" id="PF05764">
    <property type="entry name" value="YL1"/>
    <property type="match status" value="1"/>
</dbReference>
<feature type="region of interest" description="Disordered" evidence="1">
    <location>
        <begin position="1"/>
        <end position="132"/>
    </location>
</feature>
<dbReference type="Proteomes" id="UP000008549">
    <property type="component" value="Unassembled WGS sequence"/>
</dbReference>
<dbReference type="EMBL" id="HE600990">
    <property type="protein sequence ID" value="CAP24586.2"/>
    <property type="molecule type" value="Genomic_DNA"/>
</dbReference>
<reference evidence="3 4" key="2">
    <citation type="journal article" date="2011" name="PLoS Genet.">
        <title>Caenorhabditis briggsae recombinant inbred line genotypes reveal inter-strain incompatibility and the evolution of recombination.</title>
        <authorList>
            <person name="Ross J.A."/>
            <person name="Koboldt D.C."/>
            <person name="Staisch J.E."/>
            <person name="Chamberlin H.M."/>
            <person name="Gupta B.P."/>
            <person name="Miller R.D."/>
            <person name="Baird S.E."/>
            <person name="Haag E.S."/>
        </authorList>
    </citation>
    <scope>NUCLEOTIDE SEQUENCE [LARGE SCALE GENOMIC DNA]</scope>
    <source>
        <strain evidence="3 4">AF16</strain>
    </source>
</reference>
<dbReference type="eggNOG" id="KOG2897">
    <property type="taxonomic scope" value="Eukaryota"/>
</dbReference>
<accession>A8WWL9</accession>
<dbReference type="STRING" id="6238.A8WWL9"/>
<dbReference type="HOGENOM" id="CLU_062305_1_0_1"/>
<dbReference type="CTD" id="8581193"/>
<dbReference type="InterPro" id="IPR046757">
    <property type="entry name" value="YL1_N"/>
</dbReference>
<organism evidence="3 4">
    <name type="scientific">Caenorhabditis briggsae</name>
    <dbReference type="NCBI Taxonomy" id="6238"/>
    <lineage>
        <taxon>Eukaryota</taxon>
        <taxon>Metazoa</taxon>
        <taxon>Ecdysozoa</taxon>
        <taxon>Nematoda</taxon>
        <taxon>Chromadorea</taxon>
        <taxon>Rhabditida</taxon>
        <taxon>Rhabditina</taxon>
        <taxon>Rhabditomorpha</taxon>
        <taxon>Rhabditoidea</taxon>
        <taxon>Rhabditidae</taxon>
        <taxon>Peloderinae</taxon>
        <taxon>Caenorhabditis</taxon>
    </lineage>
</organism>
<dbReference type="KEGG" id="cbr:CBG_03742"/>
<reference evidence="3 4" key="1">
    <citation type="journal article" date="2003" name="PLoS Biol.">
        <title>The genome sequence of Caenorhabditis briggsae: a platform for comparative genomics.</title>
        <authorList>
            <person name="Stein L.D."/>
            <person name="Bao Z."/>
            <person name="Blasiar D."/>
            <person name="Blumenthal T."/>
            <person name="Brent M.R."/>
            <person name="Chen N."/>
            <person name="Chinwalla A."/>
            <person name="Clarke L."/>
            <person name="Clee C."/>
            <person name="Coghlan A."/>
            <person name="Coulson A."/>
            <person name="D'Eustachio P."/>
            <person name="Fitch D.H."/>
            <person name="Fulton L.A."/>
            <person name="Fulton R.E."/>
            <person name="Griffiths-Jones S."/>
            <person name="Harris T.W."/>
            <person name="Hillier L.W."/>
            <person name="Kamath R."/>
            <person name="Kuwabara P.E."/>
            <person name="Mardis E.R."/>
            <person name="Marra M.A."/>
            <person name="Miner T.L."/>
            <person name="Minx P."/>
            <person name="Mullikin J.C."/>
            <person name="Plumb R.W."/>
            <person name="Rogers J."/>
            <person name="Schein J.E."/>
            <person name="Sohrmann M."/>
            <person name="Spieth J."/>
            <person name="Stajich J.E."/>
            <person name="Wei C."/>
            <person name="Willey D."/>
            <person name="Wilson R.K."/>
            <person name="Durbin R."/>
            <person name="Waterston R.H."/>
        </authorList>
    </citation>
    <scope>NUCLEOTIDE SEQUENCE [LARGE SCALE GENOMIC DNA]</scope>
    <source>
        <strain evidence="3 4">AF16</strain>
    </source>
</reference>
<feature type="compositionally biased region" description="Basic and acidic residues" evidence="1">
    <location>
        <begin position="74"/>
        <end position="85"/>
    </location>
</feature>
<evidence type="ECO:0000313" key="4">
    <source>
        <dbReference type="Proteomes" id="UP000008549"/>
    </source>
</evidence>
<feature type="compositionally biased region" description="Basic and acidic residues" evidence="1">
    <location>
        <begin position="120"/>
        <end position="132"/>
    </location>
</feature>
<feature type="domain" description="Vps72/YL1 N-terminal" evidence="2">
    <location>
        <begin position="154"/>
        <end position="194"/>
    </location>
</feature>
<evidence type="ECO:0000256" key="1">
    <source>
        <dbReference type="SAM" id="MobiDB-lite"/>
    </source>
</evidence>
<proteinExistence type="predicted"/>
<gene>
    <name evidence="3" type="ORF">CBG03742</name>
    <name evidence="3" type="ORF">CBG_03742</name>
</gene>
<dbReference type="RefSeq" id="XP_045092478.1">
    <property type="nucleotide sequence ID" value="XM_045235635.1"/>
</dbReference>
<evidence type="ECO:0000313" key="3">
    <source>
        <dbReference type="EMBL" id="CAP24586.2"/>
    </source>
</evidence>
<evidence type="ECO:0000259" key="2">
    <source>
        <dbReference type="Pfam" id="PF05764"/>
    </source>
</evidence>
<feature type="compositionally biased region" description="Basic and acidic residues" evidence="1">
    <location>
        <begin position="1"/>
        <end position="18"/>
    </location>
</feature>
<dbReference type="InParanoid" id="A8WWL9"/>
<sequence>MTPRRKDFQSTDKSRKEDDEQSNDSSDMSNEDDGGSESESKIEGENGQESANASDEEEDDEGSSSDEDAEPNNEVDKEFKSPVHSDDDDVDSDFDKPEEEDESVSGEEEDGQPRRKKRKFNEPKRGMTADDILSKNKKWAMSRLAGNMVPANTVDDRTQAAMLKEAESTEKMNVESLKKYEEFELERKKRREKNSVRVFPPGPREQIKMTATGTTVTVSEIKGFRQIIDECSTGGKGSCILYVLEYPLVPLSWRHFSEVSFLSI</sequence>
<feature type="compositionally biased region" description="Acidic residues" evidence="1">
    <location>
        <begin position="54"/>
        <end position="73"/>
    </location>
</feature>
<name>A8WWL9_CAEBR</name>
<dbReference type="GeneID" id="8581193"/>
<dbReference type="AlphaFoldDB" id="A8WWL9"/>
<protein>
    <submittedName>
        <fullName evidence="3">Protein CBG03742</fullName>
    </submittedName>
</protein>
<feature type="compositionally biased region" description="Acidic residues" evidence="1">
    <location>
        <begin position="86"/>
        <end position="110"/>
    </location>
</feature>
<keyword evidence="4" id="KW-1185">Reference proteome</keyword>